<keyword evidence="9" id="KW-1185">Reference proteome</keyword>
<dbReference type="PROSITE" id="PS50995">
    <property type="entry name" value="HTH_MARR_2"/>
    <property type="match status" value="1"/>
</dbReference>
<dbReference type="Gene3D" id="1.10.357.10">
    <property type="entry name" value="Tetracycline Repressor, domain 2"/>
    <property type="match status" value="1"/>
</dbReference>
<dbReference type="PANTHER" id="PTHR33164">
    <property type="entry name" value="TRANSCRIPTIONAL REGULATOR, MARR FAMILY"/>
    <property type="match status" value="1"/>
</dbReference>
<dbReference type="Pfam" id="PF16859">
    <property type="entry name" value="TetR_C_11"/>
    <property type="match status" value="1"/>
</dbReference>
<gene>
    <name evidence="8" type="ORF">ACFYXQ_42790</name>
</gene>
<evidence type="ECO:0000313" key="8">
    <source>
        <dbReference type="EMBL" id="MFF3574496.1"/>
    </source>
</evidence>
<dbReference type="EMBL" id="JBIAQY010000027">
    <property type="protein sequence ID" value="MFF3574496.1"/>
    <property type="molecule type" value="Genomic_DNA"/>
</dbReference>
<dbReference type="InterPro" id="IPR036388">
    <property type="entry name" value="WH-like_DNA-bd_sf"/>
</dbReference>
<dbReference type="Pfam" id="PF12802">
    <property type="entry name" value="MarR_2"/>
    <property type="match status" value="1"/>
</dbReference>
<dbReference type="SUPFAM" id="SSF46689">
    <property type="entry name" value="Homeodomain-like"/>
    <property type="match status" value="1"/>
</dbReference>
<reference evidence="8 9" key="1">
    <citation type="submission" date="2024-10" db="EMBL/GenBank/DDBJ databases">
        <title>The Natural Products Discovery Center: Release of the First 8490 Sequenced Strains for Exploring Actinobacteria Biosynthetic Diversity.</title>
        <authorList>
            <person name="Kalkreuter E."/>
            <person name="Kautsar S.A."/>
            <person name="Yang D."/>
            <person name="Bader C.D."/>
            <person name="Teijaro C.N."/>
            <person name="Fluegel L."/>
            <person name="Davis C.M."/>
            <person name="Simpson J.R."/>
            <person name="Lauterbach L."/>
            <person name="Steele A.D."/>
            <person name="Gui C."/>
            <person name="Meng S."/>
            <person name="Li G."/>
            <person name="Viehrig K."/>
            <person name="Ye F."/>
            <person name="Su P."/>
            <person name="Kiefer A.F."/>
            <person name="Nichols A."/>
            <person name="Cepeda A.J."/>
            <person name="Yan W."/>
            <person name="Fan B."/>
            <person name="Jiang Y."/>
            <person name="Adhikari A."/>
            <person name="Zheng C.-J."/>
            <person name="Schuster L."/>
            <person name="Cowan T.M."/>
            <person name="Smanski M.J."/>
            <person name="Chevrette M.G."/>
            <person name="De Carvalho L.P.S."/>
            <person name="Shen B."/>
        </authorList>
    </citation>
    <scope>NUCLEOTIDE SEQUENCE [LARGE SCALE GENOMIC DNA]</scope>
    <source>
        <strain evidence="8 9">NPDC002593</strain>
    </source>
</reference>
<organism evidence="8 9">
    <name type="scientific">Nocardia jiangxiensis</name>
    <dbReference type="NCBI Taxonomy" id="282685"/>
    <lineage>
        <taxon>Bacteria</taxon>
        <taxon>Bacillati</taxon>
        <taxon>Actinomycetota</taxon>
        <taxon>Actinomycetes</taxon>
        <taxon>Mycobacteriales</taxon>
        <taxon>Nocardiaceae</taxon>
        <taxon>Nocardia</taxon>
    </lineage>
</organism>
<comment type="caution">
    <text evidence="8">The sequence shown here is derived from an EMBL/GenBank/DDBJ whole genome shotgun (WGS) entry which is preliminary data.</text>
</comment>
<feature type="DNA-binding region" description="H-T-H motif" evidence="4">
    <location>
        <begin position="39"/>
        <end position="58"/>
    </location>
</feature>
<evidence type="ECO:0000313" key="9">
    <source>
        <dbReference type="Proteomes" id="UP001601992"/>
    </source>
</evidence>
<dbReference type="RefSeq" id="WP_387406867.1">
    <property type="nucleotide sequence ID" value="NZ_JBIAQY010000027.1"/>
</dbReference>
<dbReference type="InterPro" id="IPR009057">
    <property type="entry name" value="Homeodomain-like_sf"/>
</dbReference>
<evidence type="ECO:0000256" key="1">
    <source>
        <dbReference type="ARBA" id="ARBA00023015"/>
    </source>
</evidence>
<feature type="compositionally biased region" description="Basic and acidic residues" evidence="5">
    <location>
        <begin position="205"/>
        <end position="225"/>
    </location>
</feature>
<dbReference type="InterPro" id="IPR001647">
    <property type="entry name" value="HTH_TetR"/>
</dbReference>
<keyword evidence="3" id="KW-0804">Transcription</keyword>
<dbReference type="Proteomes" id="UP001601992">
    <property type="component" value="Unassembled WGS sequence"/>
</dbReference>
<dbReference type="InterPro" id="IPR036271">
    <property type="entry name" value="Tet_transcr_reg_TetR-rel_C_sf"/>
</dbReference>
<protein>
    <submittedName>
        <fullName evidence="8">TetR/AcrR family transcriptional regulator C-terminal ligand-binding domain-containing protein</fullName>
    </submittedName>
</protein>
<dbReference type="Gene3D" id="1.10.10.10">
    <property type="entry name" value="Winged helix-like DNA-binding domain superfamily/Winged helix DNA-binding domain"/>
    <property type="match status" value="1"/>
</dbReference>
<dbReference type="Gene3D" id="1.10.10.60">
    <property type="entry name" value="Homeodomain-like"/>
    <property type="match status" value="1"/>
</dbReference>
<dbReference type="PANTHER" id="PTHR33164:SF43">
    <property type="entry name" value="HTH-TYPE TRANSCRIPTIONAL REPRESSOR YETL"/>
    <property type="match status" value="1"/>
</dbReference>
<evidence type="ECO:0000256" key="2">
    <source>
        <dbReference type="ARBA" id="ARBA00023125"/>
    </source>
</evidence>
<keyword evidence="2 4" id="KW-0238">DNA-binding</keyword>
<dbReference type="PROSITE" id="PS50977">
    <property type="entry name" value="HTH_TETR_2"/>
    <property type="match status" value="1"/>
</dbReference>
<dbReference type="InterPro" id="IPR036390">
    <property type="entry name" value="WH_DNA-bd_sf"/>
</dbReference>
<evidence type="ECO:0000259" key="6">
    <source>
        <dbReference type="PROSITE" id="PS50977"/>
    </source>
</evidence>
<accession>A0ABW6SDU9</accession>
<dbReference type="SMART" id="SM00347">
    <property type="entry name" value="HTH_MARR"/>
    <property type="match status" value="1"/>
</dbReference>
<evidence type="ECO:0000256" key="3">
    <source>
        <dbReference type="ARBA" id="ARBA00023163"/>
    </source>
</evidence>
<evidence type="ECO:0000256" key="4">
    <source>
        <dbReference type="PROSITE-ProRule" id="PRU00335"/>
    </source>
</evidence>
<keyword evidence="1" id="KW-0805">Transcription regulation</keyword>
<dbReference type="SUPFAM" id="SSF46785">
    <property type="entry name" value="Winged helix' DNA-binding domain"/>
    <property type="match status" value="1"/>
</dbReference>
<feature type="region of interest" description="Disordered" evidence="5">
    <location>
        <begin position="205"/>
        <end position="231"/>
    </location>
</feature>
<feature type="domain" description="HTH marR-type" evidence="7">
    <location>
        <begin position="254"/>
        <end position="383"/>
    </location>
</feature>
<dbReference type="InterPro" id="IPR039422">
    <property type="entry name" value="MarR/SlyA-like"/>
</dbReference>
<evidence type="ECO:0000256" key="5">
    <source>
        <dbReference type="SAM" id="MobiDB-lite"/>
    </source>
</evidence>
<dbReference type="SUPFAM" id="SSF48498">
    <property type="entry name" value="Tetracyclin repressor-like, C-terminal domain"/>
    <property type="match status" value="1"/>
</dbReference>
<dbReference type="Pfam" id="PF00440">
    <property type="entry name" value="TetR_N"/>
    <property type="match status" value="1"/>
</dbReference>
<name>A0ABW6SDU9_9NOCA</name>
<sequence length="393" mass="43527">MATEASEPVRRRRYGAQLESALLEAGWAELVEVGYARLTMESIALRAQTSEAVLYRRWANKDQLVVAAIDHHRDANPIRTPDTGSVRGDLLAELTAESEALAGFFAIAAAAAFSGLLADTGRTPAQVRDEILAGRSLPPVRTIYRRAHDRGEVDLERIPAAVLAMPFDLVRHDMLMELEPLRPERIRAIVDELFLPLVQNFEAGRNTHVDRTGPEGDSRRPETAHRRTVQPQTVNSLTFSESAAADPVPTTERSLELFRSILSAQRKAAETWIRTRDLTFEQAMVLGYLQQRPGAIQREIARMSHTTPANVSLLLRGLERRGLVERRTEGGNERSKCVYATSAGIELIAGLDAAMAEVDEAIFAPLDDAERIGLQRHLDKINAQLPGTPEPRE</sequence>
<evidence type="ECO:0000259" key="7">
    <source>
        <dbReference type="PROSITE" id="PS50995"/>
    </source>
</evidence>
<dbReference type="InterPro" id="IPR000835">
    <property type="entry name" value="HTH_MarR-typ"/>
</dbReference>
<proteinExistence type="predicted"/>
<feature type="domain" description="HTH tetR-type" evidence="6">
    <location>
        <begin position="16"/>
        <end position="76"/>
    </location>
</feature>
<dbReference type="InterPro" id="IPR011075">
    <property type="entry name" value="TetR_C"/>
</dbReference>